<reference evidence="3 4" key="1">
    <citation type="submission" date="2024-02" db="EMBL/GenBank/DDBJ databases">
        <title>High-quality chromosome-scale genome assembly of Pensacola bahiagrass (Paspalum notatum Flugge var. saurae).</title>
        <authorList>
            <person name="Vega J.M."/>
            <person name="Podio M."/>
            <person name="Orjuela J."/>
            <person name="Siena L.A."/>
            <person name="Pessino S.C."/>
            <person name="Combes M.C."/>
            <person name="Mariac C."/>
            <person name="Albertini E."/>
            <person name="Pupilli F."/>
            <person name="Ortiz J.P.A."/>
            <person name="Leblanc O."/>
        </authorList>
    </citation>
    <scope>NUCLEOTIDE SEQUENCE [LARGE SCALE GENOMIC DNA]</scope>
    <source>
        <strain evidence="3">R1</strain>
        <tissue evidence="3">Leaf</tissue>
    </source>
</reference>
<keyword evidence="4" id="KW-1185">Reference proteome</keyword>
<dbReference type="Proteomes" id="UP001341281">
    <property type="component" value="Chromosome 06"/>
</dbReference>
<protein>
    <submittedName>
        <fullName evidence="3">Uncharacterized protein</fullName>
    </submittedName>
</protein>
<evidence type="ECO:0000313" key="4">
    <source>
        <dbReference type="Proteomes" id="UP001341281"/>
    </source>
</evidence>
<name>A0AAQ3X2W4_PASNO</name>
<gene>
    <name evidence="3" type="ORF">U9M48_030042</name>
</gene>
<evidence type="ECO:0000313" key="3">
    <source>
        <dbReference type="EMBL" id="WVZ82826.1"/>
    </source>
</evidence>
<dbReference type="AlphaFoldDB" id="A0AAQ3X2W4"/>
<evidence type="ECO:0000256" key="2">
    <source>
        <dbReference type="SAM" id="Phobius"/>
    </source>
</evidence>
<accession>A0AAQ3X2W4</accession>
<dbReference type="PANTHER" id="PTHR36480">
    <property type="entry name" value="OS06G0118900 PROTEIN-RELATED"/>
    <property type="match status" value="1"/>
</dbReference>
<dbReference type="EMBL" id="CP144750">
    <property type="protein sequence ID" value="WVZ82826.1"/>
    <property type="molecule type" value="Genomic_DNA"/>
</dbReference>
<organism evidence="3 4">
    <name type="scientific">Paspalum notatum var. saurae</name>
    <dbReference type="NCBI Taxonomy" id="547442"/>
    <lineage>
        <taxon>Eukaryota</taxon>
        <taxon>Viridiplantae</taxon>
        <taxon>Streptophyta</taxon>
        <taxon>Embryophyta</taxon>
        <taxon>Tracheophyta</taxon>
        <taxon>Spermatophyta</taxon>
        <taxon>Magnoliopsida</taxon>
        <taxon>Liliopsida</taxon>
        <taxon>Poales</taxon>
        <taxon>Poaceae</taxon>
        <taxon>PACMAD clade</taxon>
        <taxon>Panicoideae</taxon>
        <taxon>Andropogonodae</taxon>
        <taxon>Paspaleae</taxon>
        <taxon>Paspalinae</taxon>
        <taxon>Paspalum</taxon>
    </lineage>
</organism>
<proteinExistence type="predicted"/>
<feature type="region of interest" description="Disordered" evidence="1">
    <location>
        <begin position="203"/>
        <end position="226"/>
    </location>
</feature>
<keyword evidence="2" id="KW-1133">Transmembrane helix</keyword>
<feature type="transmembrane region" description="Helical" evidence="2">
    <location>
        <begin position="25"/>
        <end position="47"/>
    </location>
</feature>
<feature type="compositionally biased region" description="Basic and acidic residues" evidence="1">
    <location>
        <begin position="207"/>
        <end position="216"/>
    </location>
</feature>
<dbReference type="PANTHER" id="PTHR36480:SF10">
    <property type="entry name" value="LATE EMBRYOGENESIS ABUNDANT PROTEIN LEA-2 SUBGROUP DOMAIN-CONTAINING PROTEIN"/>
    <property type="match status" value="1"/>
</dbReference>
<sequence>MTAAANEDGGDSEKSRFRCLDAARYVVAAAVTVLILAVIVTAIKVVLRLDSLQISVHNRSINTIPIMSPPEPEAALVLELQLRGENPSGRVRMYYLNITAYLFDNTTSASASTDPESDSVLFFKLPKDIAVLQQEAVDSSLNTNPPVKKNMMDPLYFDMLYNGSRFSDMTLRLDGNLVTEVTSEFNRTRPTTYYCEQLLVGGNPNDDASKSSEDVVCKQQRSAAPP</sequence>
<keyword evidence="2" id="KW-0812">Transmembrane</keyword>
<evidence type="ECO:0000256" key="1">
    <source>
        <dbReference type="SAM" id="MobiDB-lite"/>
    </source>
</evidence>
<keyword evidence="2" id="KW-0472">Membrane</keyword>